<proteinExistence type="predicted"/>
<dbReference type="InterPro" id="IPR051685">
    <property type="entry name" value="Ycf3/AcsC/BcsC/TPR_MFPF"/>
</dbReference>
<dbReference type="RefSeq" id="WP_184217745.1">
    <property type="nucleotide sequence ID" value="NZ_JACHIP010000004.1"/>
</dbReference>
<feature type="repeat" description="TPR" evidence="3">
    <location>
        <begin position="29"/>
        <end position="62"/>
    </location>
</feature>
<feature type="region of interest" description="Disordered" evidence="4">
    <location>
        <begin position="240"/>
        <end position="273"/>
    </location>
</feature>
<name>A0A7W8E440_9BACT</name>
<organism evidence="6 7">
    <name type="scientific">Granulicella aggregans</name>
    <dbReference type="NCBI Taxonomy" id="474949"/>
    <lineage>
        <taxon>Bacteria</taxon>
        <taxon>Pseudomonadati</taxon>
        <taxon>Acidobacteriota</taxon>
        <taxon>Terriglobia</taxon>
        <taxon>Terriglobales</taxon>
        <taxon>Acidobacteriaceae</taxon>
        <taxon>Granulicella</taxon>
    </lineage>
</organism>
<feature type="signal peptide" evidence="5">
    <location>
        <begin position="1"/>
        <end position="20"/>
    </location>
</feature>
<dbReference type="SUPFAM" id="SSF48452">
    <property type="entry name" value="TPR-like"/>
    <property type="match status" value="1"/>
</dbReference>
<dbReference type="SMART" id="SM00028">
    <property type="entry name" value="TPR"/>
    <property type="match status" value="2"/>
</dbReference>
<reference evidence="6 7" key="1">
    <citation type="submission" date="2020-08" db="EMBL/GenBank/DDBJ databases">
        <title>Genomic Encyclopedia of Type Strains, Phase IV (KMG-V): Genome sequencing to study the core and pangenomes of soil and plant-associated prokaryotes.</title>
        <authorList>
            <person name="Whitman W."/>
        </authorList>
    </citation>
    <scope>NUCLEOTIDE SEQUENCE [LARGE SCALE GENOMIC DNA]</scope>
    <source>
        <strain evidence="6 7">M8UP14</strain>
    </source>
</reference>
<feature type="compositionally biased region" description="Basic and acidic residues" evidence="4">
    <location>
        <begin position="256"/>
        <end position="265"/>
    </location>
</feature>
<gene>
    <name evidence="6" type="ORF">HDF16_002946</name>
</gene>
<comment type="caution">
    <text evidence="6">The sequence shown here is derived from an EMBL/GenBank/DDBJ whole genome shotgun (WGS) entry which is preliminary data.</text>
</comment>
<dbReference type="Gene3D" id="1.25.40.10">
    <property type="entry name" value="Tetratricopeptide repeat domain"/>
    <property type="match status" value="2"/>
</dbReference>
<evidence type="ECO:0000256" key="4">
    <source>
        <dbReference type="SAM" id="MobiDB-lite"/>
    </source>
</evidence>
<dbReference type="PROSITE" id="PS50005">
    <property type="entry name" value="TPR"/>
    <property type="match status" value="1"/>
</dbReference>
<sequence>MKLNARVPVTAAFMAMLLCGATGCKQLQARDQLNKGVQAFKNAKYEEAVNHFQNAINDDPNYNDAKLYLATAYANQVVPNLDSPENLEMAHKALDGFQAVLATKPNDLTALKQIASISRNIKKMDDAKLYERKVIAIDPNDAEAYYTIGFVDWVLAYKNAVSILAADGLTDDGNGNVKKSKGACQKLVDANTPSVTEGIEVLQKAVSINPNYEDAMTYLNLMSRRKADLECGNDAARKDDLAKADEWTQKSMGARKANELKKEQKAGGGVSMQ</sequence>
<evidence type="ECO:0000313" key="6">
    <source>
        <dbReference type="EMBL" id="MBB5058232.1"/>
    </source>
</evidence>
<dbReference type="InterPro" id="IPR011990">
    <property type="entry name" value="TPR-like_helical_dom_sf"/>
</dbReference>
<dbReference type="PROSITE" id="PS51257">
    <property type="entry name" value="PROKAR_LIPOPROTEIN"/>
    <property type="match status" value="1"/>
</dbReference>
<protein>
    <submittedName>
        <fullName evidence="6">Tetratricopeptide (TPR) repeat protein</fullName>
    </submittedName>
</protein>
<dbReference type="AlphaFoldDB" id="A0A7W8E440"/>
<keyword evidence="2 3" id="KW-0802">TPR repeat</keyword>
<dbReference type="PANTHER" id="PTHR44943">
    <property type="entry name" value="CELLULOSE SYNTHASE OPERON PROTEIN C"/>
    <property type="match status" value="1"/>
</dbReference>
<keyword evidence="5" id="KW-0732">Signal</keyword>
<evidence type="ECO:0000256" key="2">
    <source>
        <dbReference type="ARBA" id="ARBA00022803"/>
    </source>
</evidence>
<evidence type="ECO:0000256" key="1">
    <source>
        <dbReference type="ARBA" id="ARBA00022737"/>
    </source>
</evidence>
<dbReference type="PANTHER" id="PTHR44943:SF10">
    <property type="match status" value="1"/>
</dbReference>
<accession>A0A7W8E440</accession>
<evidence type="ECO:0000313" key="7">
    <source>
        <dbReference type="Proteomes" id="UP000540989"/>
    </source>
</evidence>
<evidence type="ECO:0000256" key="5">
    <source>
        <dbReference type="SAM" id="SignalP"/>
    </source>
</evidence>
<feature type="chain" id="PRO_5031088920" evidence="5">
    <location>
        <begin position="21"/>
        <end position="273"/>
    </location>
</feature>
<keyword evidence="7" id="KW-1185">Reference proteome</keyword>
<dbReference type="Proteomes" id="UP000540989">
    <property type="component" value="Unassembled WGS sequence"/>
</dbReference>
<keyword evidence="1" id="KW-0677">Repeat</keyword>
<dbReference type="EMBL" id="JACHIP010000004">
    <property type="protein sequence ID" value="MBB5058232.1"/>
    <property type="molecule type" value="Genomic_DNA"/>
</dbReference>
<evidence type="ECO:0000256" key="3">
    <source>
        <dbReference type="PROSITE-ProRule" id="PRU00339"/>
    </source>
</evidence>
<dbReference type="InterPro" id="IPR019734">
    <property type="entry name" value="TPR_rpt"/>
</dbReference>